<dbReference type="FunFam" id="3.30.830.10:FF:000011">
    <property type="entry name" value="Presequence protease, mitochondrial"/>
    <property type="match status" value="1"/>
</dbReference>
<dbReference type="PANTHER" id="PTHR43016">
    <property type="entry name" value="PRESEQUENCE PROTEASE"/>
    <property type="match status" value="1"/>
</dbReference>
<dbReference type="GO" id="GO:0046872">
    <property type="term" value="F:metal ion binding"/>
    <property type="evidence" value="ECO:0007669"/>
    <property type="project" value="UniProtKB-KW"/>
</dbReference>
<comment type="caution">
    <text evidence="16">The sequence shown here is derived from an EMBL/GenBank/DDBJ whole genome shotgun (WGS) entry which is preliminary data.</text>
</comment>
<dbReference type="RefSeq" id="XP_046057733.1">
    <property type="nucleotide sequence ID" value="XM_046208600.1"/>
</dbReference>
<dbReference type="OrthoDB" id="10250783at2759"/>
<reference evidence="16" key="1">
    <citation type="journal article" date="2021" name="Open Biol.">
        <title>Shared evolutionary footprints suggest mitochondrial oxidative damage underlies multiple complex I losses in fungi.</title>
        <authorList>
            <person name="Schikora-Tamarit M.A."/>
            <person name="Marcet-Houben M."/>
            <person name="Nosek J."/>
            <person name="Gabaldon T."/>
        </authorList>
    </citation>
    <scope>NUCLEOTIDE SEQUENCE</scope>
    <source>
        <strain evidence="16">CBS6075</strain>
    </source>
</reference>
<comment type="subunit">
    <text evidence="5">Monomer and homodimer; homodimerization is induced by binding of the substrate.</text>
</comment>
<dbReference type="Pfam" id="PF00675">
    <property type="entry name" value="Peptidase_M16"/>
    <property type="match status" value="1"/>
</dbReference>
<comment type="function">
    <text evidence="14">Degrades mitochondrial transit peptides after their cleavage in the intermembrane space or in the matrix, and presequence peptides; clearance of these peptides is required to keep the presequence processing machinery running. Preferentially cleaves the N-terminal side of paired basic amino acid residues. Also degrades other unstructured peptides. May function as an ATP-dependent peptidase as opposed to a metalloendopeptidase.</text>
</comment>
<evidence type="ECO:0000256" key="4">
    <source>
        <dbReference type="ARBA" id="ARBA00007575"/>
    </source>
</evidence>
<comment type="subcellular location">
    <subcellularLocation>
        <location evidence="3">Mitochondrion intermembrane space</location>
    </subcellularLocation>
    <subcellularLocation>
        <location evidence="2">Mitochondrion matrix</location>
    </subcellularLocation>
</comment>
<evidence type="ECO:0000256" key="9">
    <source>
        <dbReference type="ARBA" id="ARBA00022801"/>
    </source>
</evidence>
<keyword evidence="9" id="KW-0378">Hydrolase</keyword>
<dbReference type="PANTHER" id="PTHR43016:SF13">
    <property type="entry name" value="PRESEQUENCE PROTEASE, MITOCHONDRIAL"/>
    <property type="match status" value="1"/>
</dbReference>
<evidence type="ECO:0000256" key="2">
    <source>
        <dbReference type="ARBA" id="ARBA00004305"/>
    </source>
</evidence>
<evidence type="ECO:0000313" key="17">
    <source>
        <dbReference type="Proteomes" id="UP000769157"/>
    </source>
</evidence>
<dbReference type="GO" id="GO:0004222">
    <property type="term" value="F:metalloendopeptidase activity"/>
    <property type="evidence" value="ECO:0007669"/>
    <property type="project" value="TreeGrafter"/>
</dbReference>
<reference evidence="16" key="2">
    <citation type="submission" date="2021-01" db="EMBL/GenBank/DDBJ databases">
        <authorList>
            <person name="Schikora-Tamarit M.A."/>
        </authorList>
    </citation>
    <scope>NUCLEOTIDE SEQUENCE</scope>
    <source>
        <strain evidence="16">CBS6075</strain>
    </source>
</reference>
<dbReference type="InterPro" id="IPR055130">
    <property type="entry name" value="PreP_C"/>
</dbReference>
<sequence length="983" mass="110139">MSLRRLATVAHGKYGPGQKIHGFEVLRTLPVPEFGLTAVDLVHERTGSKHLHIDRQDKNNVFSMVFKTNPPDSTGLPHILEHTTLCGSEKYPVRDPFFKMLNRSLSNFMNAMTGHDYTYYPFATTNKTDFYNLMDVYLDSTMNPLLTEDDFYQEGWRLENQQTNDKSSPLQFKGVVYNEMKGQMSDSGYWFWIKFQEAIYPSLNNSGGDPSKMTDLVYEDLVDFHSRFYHPSNGYTFTYGNLPLSGHLEKINEKYNRFGKRTRRMDVKEPIELAEHTSVRVAGPVDPMLPAEKQFKSSLTWYCGKPDDIYESFVMKMLSNLLMDGHSSPLYQDLIEAGIGSDFSINSGFDSMTDVNMFSIGLQGMSKEAADALPETIGTAIRKSLGAGFGKDKIDAMIHQYEIGRKVESASFGLNILNAVVPGWVNRVDPLEMLQWDSIIGRFKEDYAHKGDAMFKELGEKYLLSGAYFHYTMYPDQQLELEIQQEEEARLRQKVEKLNEDDKKVLFERGVKLLEKQSKQEDLTCLPSLSTSDINRDGDTVRIGQKSLGQTEIYTRVSPKTNGLTYFRSLKTLSSEQIPEELLKYLPLFTECLTNLGTKNKSMAQLEDEIKLYTGGISPSVFCHSSPESLDTAYLKFSLGGVALNSNFDKLLDLSYELLSETDFDNLDKLSVLVKSLTSDNLSSIISSGHSYARGYSSSQLVPSAKIQEVLGGIEQIQFLNELRRLDEQKRLGEVSKILKQIRASILEGSNFQFGVTTDRLNASFQEQLVSRYSERIGNSLHIVPYHTEASGLHENNVIEVPSQVSFAAAATLGSAYMNQTGAALQVLAQLCTFKHLHGEIREKGGAYGGGATYDALNGVFAYYSFRDPNPGQSVAIFSKTIEAVAELIHTGKISEEDLGQAKLSIFQSVDCPQSVRSEGAAMFNYGIDDEMRQSRREWLLDCDLEGLLATASESFKSPLSNTIVGAENGLGWKKVTIGLDEA</sequence>
<dbReference type="SMART" id="SM01264">
    <property type="entry name" value="M16C_associated"/>
    <property type="match status" value="1"/>
</dbReference>
<feature type="domain" description="Peptidase M16C associated" evidence="15">
    <location>
        <begin position="473"/>
        <end position="723"/>
    </location>
</feature>
<evidence type="ECO:0000313" key="16">
    <source>
        <dbReference type="EMBL" id="KAH3660022.1"/>
    </source>
</evidence>
<evidence type="ECO:0000256" key="14">
    <source>
        <dbReference type="ARBA" id="ARBA00045897"/>
    </source>
</evidence>
<keyword evidence="12" id="KW-0496">Mitochondrion</keyword>
<protein>
    <recommendedName>
        <fullName evidence="6">Presequence protease, mitochondrial</fullName>
    </recommendedName>
    <alternativeName>
        <fullName evidence="13">Pitrilysin metalloproteinase</fullName>
    </alternativeName>
</protein>
<dbReference type="GO" id="GO:0005758">
    <property type="term" value="C:mitochondrial intermembrane space"/>
    <property type="evidence" value="ECO:0007669"/>
    <property type="project" value="UniProtKB-SubCell"/>
</dbReference>
<evidence type="ECO:0000259" key="15">
    <source>
        <dbReference type="SMART" id="SM01264"/>
    </source>
</evidence>
<name>A0A9P8NV97_9ASCO</name>
<comment type="cofactor">
    <cofactor evidence="1">
        <name>Zn(2+)</name>
        <dbReference type="ChEBI" id="CHEBI:29105"/>
    </cofactor>
</comment>
<dbReference type="InterPro" id="IPR011765">
    <property type="entry name" value="Pept_M16_N"/>
</dbReference>
<evidence type="ECO:0000256" key="13">
    <source>
        <dbReference type="ARBA" id="ARBA00034552"/>
    </source>
</evidence>
<dbReference type="InterPro" id="IPR007863">
    <property type="entry name" value="Peptidase_M16_C"/>
</dbReference>
<organism evidence="16 17">
    <name type="scientific">Ogataea philodendri</name>
    <dbReference type="NCBI Taxonomy" id="1378263"/>
    <lineage>
        <taxon>Eukaryota</taxon>
        <taxon>Fungi</taxon>
        <taxon>Dikarya</taxon>
        <taxon>Ascomycota</taxon>
        <taxon>Saccharomycotina</taxon>
        <taxon>Pichiomycetes</taxon>
        <taxon>Pichiales</taxon>
        <taxon>Pichiaceae</taxon>
        <taxon>Ogataea</taxon>
    </lineage>
</organism>
<dbReference type="Proteomes" id="UP000769157">
    <property type="component" value="Unassembled WGS sequence"/>
</dbReference>
<evidence type="ECO:0000256" key="12">
    <source>
        <dbReference type="ARBA" id="ARBA00023128"/>
    </source>
</evidence>
<dbReference type="Gene3D" id="3.30.830.10">
    <property type="entry name" value="Metalloenzyme, LuxS/M16 peptidase-like"/>
    <property type="match status" value="4"/>
</dbReference>
<gene>
    <name evidence="16" type="ORF">OGAPHI_007227</name>
</gene>
<dbReference type="EMBL" id="JAEUBE010000511">
    <property type="protein sequence ID" value="KAH3660022.1"/>
    <property type="molecule type" value="Genomic_DNA"/>
</dbReference>
<dbReference type="Pfam" id="PF08367">
    <property type="entry name" value="M16C_assoc"/>
    <property type="match status" value="1"/>
</dbReference>
<evidence type="ECO:0000256" key="11">
    <source>
        <dbReference type="ARBA" id="ARBA00023049"/>
    </source>
</evidence>
<dbReference type="FunFam" id="3.30.830.10:FF:000009">
    <property type="entry name" value="Presequence protease, mitochondrial"/>
    <property type="match status" value="1"/>
</dbReference>
<dbReference type="AlphaFoldDB" id="A0A9P8NV97"/>
<dbReference type="InterPro" id="IPR013578">
    <property type="entry name" value="Peptidase_M16C_assoc"/>
</dbReference>
<proteinExistence type="inferred from homology"/>
<evidence type="ECO:0000256" key="8">
    <source>
        <dbReference type="ARBA" id="ARBA00022723"/>
    </source>
</evidence>
<accession>A0A9P8NV97</accession>
<dbReference type="Pfam" id="PF22516">
    <property type="entry name" value="PreP_C"/>
    <property type="match status" value="1"/>
</dbReference>
<dbReference type="InterPro" id="IPR011249">
    <property type="entry name" value="Metalloenz_LuxS/M16"/>
</dbReference>
<keyword evidence="8" id="KW-0479">Metal-binding</keyword>
<evidence type="ECO:0000256" key="6">
    <source>
        <dbReference type="ARBA" id="ARBA00020167"/>
    </source>
</evidence>
<dbReference type="GO" id="GO:0005759">
    <property type="term" value="C:mitochondrial matrix"/>
    <property type="evidence" value="ECO:0007669"/>
    <property type="project" value="UniProtKB-SubCell"/>
</dbReference>
<keyword evidence="11" id="KW-0482">Metalloprotease</keyword>
<keyword evidence="7" id="KW-0645">Protease</keyword>
<keyword evidence="17" id="KW-1185">Reference proteome</keyword>
<evidence type="ECO:0000256" key="10">
    <source>
        <dbReference type="ARBA" id="ARBA00022833"/>
    </source>
</evidence>
<evidence type="ECO:0000256" key="5">
    <source>
        <dbReference type="ARBA" id="ARBA00011853"/>
    </source>
</evidence>
<evidence type="ECO:0000256" key="3">
    <source>
        <dbReference type="ARBA" id="ARBA00004569"/>
    </source>
</evidence>
<dbReference type="GeneID" id="70239191"/>
<dbReference type="SUPFAM" id="SSF63411">
    <property type="entry name" value="LuxS/MPP-like metallohydrolase"/>
    <property type="match status" value="4"/>
</dbReference>
<dbReference type="GO" id="GO:0016485">
    <property type="term" value="P:protein processing"/>
    <property type="evidence" value="ECO:0007669"/>
    <property type="project" value="TreeGrafter"/>
</dbReference>
<evidence type="ECO:0000256" key="1">
    <source>
        <dbReference type="ARBA" id="ARBA00001947"/>
    </source>
</evidence>
<comment type="similarity">
    <text evidence="4">Belongs to the peptidase M16 family. PreP subfamily.</text>
</comment>
<evidence type="ECO:0000256" key="7">
    <source>
        <dbReference type="ARBA" id="ARBA00022670"/>
    </source>
</evidence>
<dbReference type="Pfam" id="PF05193">
    <property type="entry name" value="Peptidase_M16_C"/>
    <property type="match status" value="1"/>
</dbReference>
<keyword evidence="10" id="KW-0862">Zinc</keyword>